<evidence type="ECO:0000256" key="1">
    <source>
        <dbReference type="SAM" id="MobiDB-lite"/>
    </source>
</evidence>
<sequence>MCLDVDGLAGCCDLVVIFTLVVDQFVSLVAIIICRALVTVTNRYCWRGGNVSAVLGDSANGMMAPSPSKSTKTQHPSFIITADSVDTSPVPSSPPSTDAPKSQCSSLSDGESFECYGDNDISISENGGVDLELAPTLNSTPNGQNNDNLPNRRWGSMRHSGKRQLGSNALANHLYRSSSFNSSGRSSNCDTAEDMYSDVSLEDVQDLNHK</sequence>
<name>A0ABD1DG28_CULPP</name>
<reference evidence="3 4" key="1">
    <citation type="submission" date="2024-05" db="EMBL/GenBank/DDBJ databases">
        <title>Culex pipiens pipiens assembly and annotation.</title>
        <authorList>
            <person name="Alout H."/>
            <person name="Durand T."/>
        </authorList>
    </citation>
    <scope>NUCLEOTIDE SEQUENCE [LARGE SCALE GENOMIC DNA]</scope>
    <source>
        <strain evidence="3">HA-2024</strain>
        <tissue evidence="3">Whole body</tissue>
    </source>
</reference>
<dbReference type="AlphaFoldDB" id="A0ABD1DG28"/>
<comment type="caution">
    <text evidence="3">The sequence shown here is derived from an EMBL/GenBank/DDBJ whole genome shotgun (WGS) entry which is preliminary data.</text>
</comment>
<feature type="region of interest" description="Disordered" evidence="1">
    <location>
        <begin position="132"/>
        <end position="162"/>
    </location>
</feature>
<evidence type="ECO:0000256" key="2">
    <source>
        <dbReference type="SAM" id="Phobius"/>
    </source>
</evidence>
<keyword evidence="2" id="KW-1133">Transmembrane helix</keyword>
<protein>
    <submittedName>
        <fullName evidence="3">Uncharacterized protein</fullName>
    </submittedName>
</protein>
<accession>A0ABD1DG28</accession>
<keyword evidence="4" id="KW-1185">Reference proteome</keyword>
<feature type="transmembrane region" description="Helical" evidence="2">
    <location>
        <begin position="14"/>
        <end position="38"/>
    </location>
</feature>
<feature type="non-terminal residue" evidence="3">
    <location>
        <position position="210"/>
    </location>
</feature>
<proteinExistence type="predicted"/>
<feature type="compositionally biased region" description="Polar residues" evidence="1">
    <location>
        <begin position="136"/>
        <end position="149"/>
    </location>
</feature>
<dbReference type="EMBL" id="JBEHCU010005829">
    <property type="protein sequence ID" value="KAL1398625.1"/>
    <property type="molecule type" value="Genomic_DNA"/>
</dbReference>
<feature type="compositionally biased region" description="Low complexity" evidence="1">
    <location>
        <begin position="83"/>
        <end position="100"/>
    </location>
</feature>
<dbReference type="Proteomes" id="UP001562425">
    <property type="component" value="Unassembled WGS sequence"/>
</dbReference>
<evidence type="ECO:0000313" key="3">
    <source>
        <dbReference type="EMBL" id="KAL1398625.1"/>
    </source>
</evidence>
<gene>
    <name evidence="3" type="ORF">pipiens_008813</name>
</gene>
<keyword evidence="2" id="KW-0472">Membrane</keyword>
<keyword evidence="2" id="KW-0812">Transmembrane</keyword>
<organism evidence="3 4">
    <name type="scientific">Culex pipiens pipiens</name>
    <name type="common">Northern house mosquito</name>
    <dbReference type="NCBI Taxonomy" id="38569"/>
    <lineage>
        <taxon>Eukaryota</taxon>
        <taxon>Metazoa</taxon>
        <taxon>Ecdysozoa</taxon>
        <taxon>Arthropoda</taxon>
        <taxon>Hexapoda</taxon>
        <taxon>Insecta</taxon>
        <taxon>Pterygota</taxon>
        <taxon>Neoptera</taxon>
        <taxon>Endopterygota</taxon>
        <taxon>Diptera</taxon>
        <taxon>Nematocera</taxon>
        <taxon>Culicoidea</taxon>
        <taxon>Culicidae</taxon>
        <taxon>Culicinae</taxon>
        <taxon>Culicini</taxon>
        <taxon>Culex</taxon>
        <taxon>Culex</taxon>
    </lineage>
</organism>
<feature type="region of interest" description="Disordered" evidence="1">
    <location>
        <begin position="83"/>
        <end position="110"/>
    </location>
</feature>
<evidence type="ECO:0000313" key="4">
    <source>
        <dbReference type="Proteomes" id="UP001562425"/>
    </source>
</evidence>